<keyword evidence="6 9" id="KW-0508">mRNA splicing</keyword>
<evidence type="ECO:0000256" key="2">
    <source>
        <dbReference type="ARBA" id="ARBA00006850"/>
    </source>
</evidence>
<evidence type="ECO:0000256" key="5">
    <source>
        <dbReference type="ARBA" id="ARBA00022884"/>
    </source>
</evidence>
<dbReference type="PANTHER" id="PTHR11193">
    <property type="entry name" value="SMALL NUCLEAR RIBONUCLEOPROTEIN E"/>
    <property type="match status" value="1"/>
</dbReference>
<keyword evidence="8 9" id="KW-0687">Ribonucleoprotein</keyword>
<keyword evidence="10" id="KW-0812">Transmembrane</keyword>
<dbReference type="InterPro" id="IPR001163">
    <property type="entry name" value="Sm_dom_euk/arc"/>
</dbReference>
<dbReference type="GO" id="GO:0005681">
    <property type="term" value="C:spliceosomal complex"/>
    <property type="evidence" value="ECO:0007669"/>
    <property type="project" value="UniProtKB-KW"/>
</dbReference>
<evidence type="ECO:0000256" key="10">
    <source>
        <dbReference type="SAM" id="Phobius"/>
    </source>
</evidence>
<dbReference type="GO" id="GO:0005687">
    <property type="term" value="C:U4 snRNP"/>
    <property type="evidence" value="ECO:0007669"/>
    <property type="project" value="UniProtKB-UniRule"/>
</dbReference>
<dbReference type="CDD" id="cd01718">
    <property type="entry name" value="Sm_E"/>
    <property type="match status" value="1"/>
</dbReference>
<evidence type="ECO:0000256" key="1">
    <source>
        <dbReference type="ARBA" id="ARBA00004123"/>
    </source>
</evidence>
<keyword evidence="13" id="KW-1185">Reference proteome</keyword>
<keyword evidence="10" id="KW-1133">Transmembrane helix</keyword>
<dbReference type="GO" id="GO:0046540">
    <property type="term" value="C:U4/U6 x U5 tri-snRNP complex"/>
    <property type="evidence" value="ECO:0007669"/>
    <property type="project" value="UniProtKB-UniRule"/>
</dbReference>
<evidence type="ECO:0000256" key="7">
    <source>
        <dbReference type="ARBA" id="ARBA00023242"/>
    </source>
</evidence>
<comment type="subcellular location">
    <subcellularLocation>
        <location evidence="1 9">Nucleus</location>
    </subcellularLocation>
</comment>
<keyword evidence="3 9" id="KW-0507">mRNA processing</keyword>
<feature type="domain" description="Sm" evidence="11">
    <location>
        <begin position="50"/>
        <end position="102"/>
    </location>
</feature>
<evidence type="ECO:0000256" key="6">
    <source>
        <dbReference type="ARBA" id="ARBA00023187"/>
    </source>
</evidence>
<feature type="transmembrane region" description="Helical" evidence="10">
    <location>
        <begin position="20"/>
        <end position="44"/>
    </location>
</feature>
<dbReference type="GO" id="GO:0005682">
    <property type="term" value="C:U5 snRNP"/>
    <property type="evidence" value="ECO:0007669"/>
    <property type="project" value="UniProtKB-UniRule"/>
</dbReference>
<evidence type="ECO:0000313" key="13">
    <source>
        <dbReference type="Proteomes" id="UP001151529"/>
    </source>
</evidence>
<dbReference type="EMBL" id="JAPFFL010000002">
    <property type="protein sequence ID" value="KAJ6742932.1"/>
    <property type="molecule type" value="Genomic_DNA"/>
</dbReference>
<evidence type="ECO:0000256" key="8">
    <source>
        <dbReference type="ARBA" id="ARBA00023274"/>
    </source>
</evidence>
<dbReference type="InterPro" id="IPR010920">
    <property type="entry name" value="LSM_dom_sf"/>
</dbReference>
<dbReference type="GO" id="GO:0005686">
    <property type="term" value="C:U2 snRNP"/>
    <property type="evidence" value="ECO:0007669"/>
    <property type="project" value="UniProtKB-UniRule"/>
</dbReference>
<gene>
    <name evidence="12" type="ORF">OIU85_016962</name>
</gene>
<protein>
    <recommendedName>
        <fullName evidence="9">Small nuclear ribonucleoprotein E</fullName>
        <shortName evidence="9">snRNP-E</shortName>
    </recommendedName>
    <alternativeName>
        <fullName evidence="9">Sm protein E</fullName>
    </alternativeName>
</protein>
<comment type="similarity">
    <text evidence="2 9">Belongs to the snRNP Sm proteins family.</text>
</comment>
<reference evidence="12" key="1">
    <citation type="submission" date="2022-11" db="EMBL/GenBank/DDBJ databases">
        <authorList>
            <person name="Hyden B.L."/>
            <person name="Feng K."/>
            <person name="Yates T."/>
            <person name="Jawdy S."/>
            <person name="Smart L.B."/>
            <person name="Muchero W."/>
        </authorList>
    </citation>
    <scope>NUCLEOTIDE SEQUENCE</scope>
    <source>
        <tissue evidence="12">Shoot tip</tissue>
    </source>
</reference>
<dbReference type="SMART" id="SM00651">
    <property type="entry name" value="Sm"/>
    <property type="match status" value="1"/>
</dbReference>
<accession>A0A9Q0ZQI7</accession>
<dbReference type="GO" id="GO:0003723">
    <property type="term" value="F:RNA binding"/>
    <property type="evidence" value="ECO:0007669"/>
    <property type="project" value="UniProtKB-KW"/>
</dbReference>
<dbReference type="AlphaFoldDB" id="A0A9Q0ZQI7"/>
<evidence type="ECO:0000256" key="4">
    <source>
        <dbReference type="ARBA" id="ARBA00022728"/>
    </source>
</evidence>
<reference evidence="12" key="2">
    <citation type="journal article" date="2023" name="Int. J. Mol. Sci.">
        <title>De Novo Assembly and Annotation of 11 Diverse Shrub Willow (Salix) Genomes Reveals Novel Gene Organization in Sex-Linked Regions.</title>
        <authorList>
            <person name="Hyden B."/>
            <person name="Feng K."/>
            <person name="Yates T.B."/>
            <person name="Jawdy S."/>
            <person name="Cereghino C."/>
            <person name="Smart L.B."/>
            <person name="Muchero W."/>
        </authorList>
    </citation>
    <scope>NUCLEOTIDE SEQUENCE [LARGE SCALE GENOMIC DNA]</scope>
    <source>
        <tissue evidence="12">Shoot tip</tissue>
    </source>
</reference>
<evidence type="ECO:0000259" key="11">
    <source>
        <dbReference type="SMART" id="SM00651"/>
    </source>
</evidence>
<dbReference type="Proteomes" id="UP001151529">
    <property type="component" value="Chromosome 6"/>
</dbReference>
<dbReference type="Gene3D" id="2.30.30.100">
    <property type="match status" value="1"/>
</dbReference>
<name>A0A9Q0ZQI7_SALVM</name>
<comment type="function">
    <text evidence="9">Plays a role in pre-mRNA splicing as a core component of the spliceosomal U1, U2, U4 and U5 small nuclear ribonucleoproteins (snRNPs), the building blocks of the spliceosome.</text>
</comment>
<dbReference type="InterPro" id="IPR027078">
    <property type="entry name" value="snRNP-E"/>
</dbReference>
<evidence type="ECO:0000256" key="9">
    <source>
        <dbReference type="RuleBase" id="RU365053"/>
    </source>
</evidence>
<organism evidence="12 13">
    <name type="scientific">Salix viminalis</name>
    <name type="common">Common osier</name>
    <name type="synonym">Basket willow</name>
    <dbReference type="NCBI Taxonomy" id="40686"/>
    <lineage>
        <taxon>Eukaryota</taxon>
        <taxon>Viridiplantae</taxon>
        <taxon>Streptophyta</taxon>
        <taxon>Embryophyta</taxon>
        <taxon>Tracheophyta</taxon>
        <taxon>Spermatophyta</taxon>
        <taxon>Magnoliopsida</taxon>
        <taxon>eudicotyledons</taxon>
        <taxon>Gunneridae</taxon>
        <taxon>Pentapetalae</taxon>
        <taxon>rosids</taxon>
        <taxon>fabids</taxon>
        <taxon>Malpighiales</taxon>
        <taxon>Salicaceae</taxon>
        <taxon>Saliceae</taxon>
        <taxon>Salix</taxon>
    </lineage>
</organism>
<sequence length="192" mass="21381">MNRWRALNLPKSPNFQISSVKYILFGALGMTSPLLVIITTQFPFCSGQLNFLLNIRGWRMLGFDEYMNLVLEDAEEVNVKKKSRKSLGRILLKGDNITLMMNTGKCTDVWEARNILCSALFSFQASGPSLVSWLASRGKWVSFAVIDTGQARPGWWKKITRAVGNCRVPGRVQGERSHCTGPGAAVLLDSII</sequence>
<evidence type="ECO:0000256" key="3">
    <source>
        <dbReference type="ARBA" id="ARBA00022664"/>
    </source>
</evidence>
<dbReference type="OrthoDB" id="25620at2759"/>
<keyword evidence="10" id="KW-0472">Membrane</keyword>
<keyword evidence="7 9" id="KW-0539">Nucleus</keyword>
<keyword evidence="5 9" id="KW-0694">RNA-binding</keyword>
<comment type="caution">
    <text evidence="12">The sequence shown here is derived from an EMBL/GenBank/DDBJ whole genome shotgun (WGS) entry which is preliminary data.</text>
</comment>
<keyword evidence="4 9" id="KW-0747">Spliceosome</keyword>
<dbReference type="GO" id="GO:0000387">
    <property type="term" value="P:spliceosomal snRNP assembly"/>
    <property type="evidence" value="ECO:0007669"/>
    <property type="project" value="UniProtKB-UniRule"/>
</dbReference>
<proteinExistence type="inferred from homology"/>
<dbReference type="GO" id="GO:0005685">
    <property type="term" value="C:U1 snRNP"/>
    <property type="evidence" value="ECO:0007669"/>
    <property type="project" value="UniProtKB-UniRule"/>
</dbReference>
<dbReference type="Pfam" id="PF01423">
    <property type="entry name" value="LSM"/>
    <property type="match status" value="1"/>
</dbReference>
<evidence type="ECO:0000313" key="12">
    <source>
        <dbReference type="EMBL" id="KAJ6742932.1"/>
    </source>
</evidence>
<dbReference type="SUPFAM" id="SSF50182">
    <property type="entry name" value="Sm-like ribonucleoproteins"/>
    <property type="match status" value="1"/>
</dbReference>